<feature type="compositionally biased region" description="Basic and acidic residues" evidence="1">
    <location>
        <begin position="250"/>
        <end position="261"/>
    </location>
</feature>
<dbReference type="EMBL" id="JARKIE010000031">
    <property type="protein sequence ID" value="KAJ7697195.1"/>
    <property type="molecule type" value="Genomic_DNA"/>
</dbReference>
<reference evidence="2" key="1">
    <citation type="submission" date="2023-03" db="EMBL/GenBank/DDBJ databases">
        <title>Massive genome expansion in bonnet fungi (Mycena s.s.) driven by repeated elements and novel gene families across ecological guilds.</title>
        <authorList>
            <consortium name="Lawrence Berkeley National Laboratory"/>
            <person name="Harder C.B."/>
            <person name="Miyauchi S."/>
            <person name="Viragh M."/>
            <person name="Kuo A."/>
            <person name="Thoen E."/>
            <person name="Andreopoulos B."/>
            <person name="Lu D."/>
            <person name="Skrede I."/>
            <person name="Drula E."/>
            <person name="Henrissat B."/>
            <person name="Morin E."/>
            <person name="Kohler A."/>
            <person name="Barry K."/>
            <person name="LaButti K."/>
            <person name="Morin E."/>
            <person name="Salamov A."/>
            <person name="Lipzen A."/>
            <person name="Mereny Z."/>
            <person name="Hegedus B."/>
            <person name="Baldrian P."/>
            <person name="Stursova M."/>
            <person name="Weitz H."/>
            <person name="Taylor A."/>
            <person name="Grigoriev I.V."/>
            <person name="Nagy L.G."/>
            <person name="Martin F."/>
            <person name="Kauserud H."/>
        </authorList>
    </citation>
    <scope>NUCLEOTIDE SEQUENCE</scope>
    <source>
        <strain evidence="2">CBHHK067</strain>
    </source>
</reference>
<organism evidence="2 3">
    <name type="scientific">Mycena rosella</name>
    <name type="common">Pink bonnet</name>
    <name type="synonym">Agaricus rosellus</name>
    <dbReference type="NCBI Taxonomy" id="1033263"/>
    <lineage>
        <taxon>Eukaryota</taxon>
        <taxon>Fungi</taxon>
        <taxon>Dikarya</taxon>
        <taxon>Basidiomycota</taxon>
        <taxon>Agaricomycotina</taxon>
        <taxon>Agaricomycetes</taxon>
        <taxon>Agaricomycetidae</taxon>
        <taxon>Agaricales</taxon>
        <taxon>Marasmiineae</taxon>
        <taxon>Mycenaceae</taxon>
        <taxon>Mycena</taxon>
    </lineage>
</organism>
<comment type="caution">
    <text evidence="2">The sequence shown here is derived from an EMBL/GenBank/DDBJ whole genome shotgun (WGS) entry which is preliminary data.</text>
</comment>
<proteinExistence type="predicted"/>
<dbReference type="Proteomes" id="UP001221757">
    <property type="component" value="Unassembled WGS sequence"/>
</dbReference>
<feature type="region of interest" description="Disordered" evidence="1">
    <location>
        <begin position="228"/>
        <end position="282"/>
    </location>
</feature>
<protein>
    <submittedName>
        <fullName evidence="2">Uncharacterized protein</fullName>
    </submittedName>
</protein>
<keyword evidence="3" id="KW-1185">Reference proteome</keyword>
<evidence type="ECO:0000313" key="3">
    <source>
        <dbReference type="Proteomes" id="UP001221757"/>
    </source>
</evidence>
<accession>A0AAD7GIY5</accession>
<sequence length="316" mass="36263">MMVDHALCGDSFPPQPDSQHPLCIPVWQLQGRIWKLDAVAHGMVFLTFDAHMAGHSAFPTHLLFASRAGSVQGHFLPARTTMMFGFPTTTYILSISEIYSTFEVLANNPSTMCDMVFFAPFEILECCLHRRYVSIPSLTHVFNLPRLSRWLYSICSRTATTREPHSEKFNHISRSLSENLVSSEFWSSQNENTPVPAAVPRTGLNQEEAEILHELFWCRRVFDVATGKRRREEKGNEEEAAPKAKRVKRPALDVLERERSQRQVKAPTQIPRTVKPKDAAKTKTKRKYFIVDKMKFSFWTSFVTGWDESSGTRHRE</sequence>
<gene>
    <name evidence="2" type="ORF">B0H17DRAFT_1130503</name>
</gene>
<evidence type="ECO:0000256" key="1">
    <source>
        <dbReference type="SAM" id="MobiDB-lite"/>
    </source>
</evidence>
<dbReference type="AlphaFoldDB" id="A0AAD7GIY5"/>
<evidence type="ECO:0000313" key="2">
    <source>
        <dbReference type="EMBL" id="KAJ7697195.1"/>
    </source>
</evidence>
<name>A0AAD7GIY5_MYCRO</name>